<sequence length="187" mass="20929">MHTLFTALPELADDLSRFEQALTTFTEQLGLNLAPLSIDHISLRCHQERTAECWAAQLAQHGTCFSDAIIGGRPIHLYRLYQPLKLLGHSIEIVELPWPGEKRYRHEGWEHIEVVLPGSPALLGQRAMSLIDDKGLVMPGISIKTRRPKTHPGALDNTTLAMTNGDITIKFHTWPIDLVVASEQRVS</sequence>
<dbReference type="RefSeq" id="WP_214215655.1">
    <property type="nucleotide sequence ID" value="NZ_JABBFO010000014.1"/>
</dbReference>
<comment type="caution">
    <text evidence="1">The sequence shown here is derived from an EMBL/GenBank/DDBJ whole genome shotgun (WGS) entry which is preliminary data.</text>
</comment>
<accession>A0ABS5T7A9</accession>
<dbReference type="Pfam" id="PF06185">
    <property type="entry name" value="YecM"/>
    <property type="match status" value="1"/>
</dbReference>
<organism evidence="1 2">
    <name type="scientific">Rosenbergiella australiborealis</name>
    <dbReference type="NCBI Taxonomy" id="1544696"/>
    <lineage>
        <taxon>Bacteria</taxon>
        <taxon>Pseudomonadati</taxon>
        <taxon>Pseudomonadota</taxon>
        <taxon>Gammaproteobacteria</taxon>
        <taxon>Enterobacterales</taxon>
        <taxon>Erwiniaceae</taxon>
        <taxon>Rosenbergiella</taxon>
    </lineage>
</organism>
<dbReference type="PANTHER" id="PTHR37519">
    <property type="match status" value="1"/>
</dbReference>
<evidence type="ECO:0000313" key="1">
    <source>
        <dbReference type="EMBL" id="MBT0728258.1"/>
    </source>
</evidence>
<dbReference type="SUPFAM" id="SSF54593">
    <property type="entry name" value="Glyoxalase/Bleomycin resistance protein/Dihydroxybiphenyl dioxygenase"/>
    <property type="match status" value="1"/>
</dbReference>
<proteinExistence type="predicted"/>
<keyword evidence="2" id="KW-1185">Reference proteome</keyword>
<protein>
    <submittedName>
        <fullName evidence="1">VOC family protein</fullName>
    </submittedName>
</protein>
<dbReference type="PANTHER" id="PTHR37519:SF1">
    <property type="entry name" value="DIHYDROXYBIPHENYL DIOXYGENASE DOMAIN-CONTAINING PROTEIN"/>
    <property type="match status" value="1"/>
</dbReference>
<dbReference type="EMBL" id="JABBFO010000014">
    <property type="protein sequence ID" value="MBT0728258.1"/>
    <property type="molecule type" value="Genomic_DNA"/>
</dbReference>
<gene>
    <name evidence="1" type="ORF">HGT73_12910</name>
</gene>
<dbReference type="InterPro" id="IPR010393">
    <property type="entry name" value="DUF991_YecM-like"/>
</dbReference>
<dbReference type="Gene3D" id="3.10.180.10">
    <property type="entry name" value="2,3-Dihydroxybiphenyl 1,2-Dioxygenase, domain 1"/>
    <property type="match status" value="1"/>
</dbReference>
<dbReference type="Proteomes" id="UP000786875">
    <property type="component" value="Unassembled WGS sequence"/>
</dbReference>
<reference evidence="1 2" key="1">
    <citation type="submission" date="2020-04" db="EMBL/GenBank/DDBJ databases">
        <title>Genome sequencing of Rosenbergiella species.</title>
        <authorList>
            <person name="Alvarez-Perez S."/>
            <person name="Lievens B."/>
        </authorList>
    </citation>
    <scope>NUCLEOTIDE SEQUENCE [LARGE SCALE GENOMIC DNA]</scope>
    <source>
        <strain evidence="1 2">CdVSA20.1</strain>
    </source>
</reference>
<name>A0ABS5T7A9_9GAMM</name>
<dbReference type="InterPro" id="IPR029068">
    <property type="entry name" value="Glyas_Bleomycin-R_OHBP_Dase"/>
</dbReference>
<evidence type="ECO:0000313" key="2">
    <source>
        <dbReference type="Proteomes" id="UP000786875"/>
    </source>
</evidence>